<dbReference type="AlphaFoldDB" id="A0A840IH25"/>
<dbReference type="PANTHER" id="PTHR30136">
    <property type="entry name" value="HELIX-TURN-HELIX TRANSCRIPTIONAL REGULATOR, ICLR FAMILY"/>
    <property type="match status" value="1"/>
</dbReference>
<dbReference type="Proteomes" id="UP000585272">
    <property type="component" value="Unassembled WGS sequence"/>
</dbReference>
<evidence type="ECO:0000256" key="2">
    <source>
        <dbReference type="ARBA" id="ARBA00023125"/>
    </source>
</evidence>
<organism evidence="6 7">
    <name type="scientific">Conexibacter arvalis</name>
    <dbReference type="NCBI Taxonomy" id="912552"/>
    <lineage>
        <taxon>Bacteria</taxon>
        <taxon>Bacillati</taxon>
        <taxon>Actinomycetota</taxon>
        <taxon>Thermoleophilia</taxon>
        <taxon>Solirubrobacterales</taxon>
        <taxon>Conexibacteraceae</taxon>
        <taxon>Conexibacter</taxon>
    </lineage>
</organism>
<dbReference type="InterPro" id="IPR005471">
    <property type="entry name" value="Tscrpt_reg_IclR_N"/>
</dbReference>
<evidence type="ECO:0000313" key="6">
    <source>
        <dbReference type="EMBL" id="MBB4664076.1"/>
    </source>
</evidence>
<evidence type="ECO:0000256" key="3">
    <source>
        <dbReference type="ARBA" id="ARBA00023163"/>
    </source>
</evidence>
<feature type="domain" description="IclR-ED" evidence="5">
    <location>
        <begin position="79"/>
        <end position="262"/>
    </location>
</feature>
<dbReference type="InterPro" id="IPR050707">
    <property type="entry name" value="HTH_MetabolicPath_Reg"/>
</dbReference>
<keyword evidence="3" id="KW-0804">Transcription</keyword>
<dbReference type="InterPro" id="IPR036390">
    <property type="entry name" value="WH_DNA-bd_sf"/>
</dbReference>
<evidence type="ECO:0000259" key="5">
    <source>
        <dbReference type="PROSITE" id="PS51078"/>
    </source>
</evidence>
<dbReference type="GO" id="GO:0003700">
    <property type="term" value="F:DNA-binding transcription factor activity"/>
    <property type="evidence" value="ECO:0007669"/>
    <property type="project" value="TreeGrafter"/>
</dbReference>
<sequence length="270" mass="28720">MTMPAPPDEPRTNAVQAVQRTLRLLRDLGDAGAIGAPLAALARSAGLSEATALRYLRTLVDGEFVEYDEATARYRLGLGVLVLGERALGDVDPRPLVLPQMEGLRDAWGHTVNLAAFRNGRIVLIEVMEGNRSIKKGAQVGEEDQLHSTALGKALLASLPRERALALLAEHGMPATTEHTITSAEAMAAELDRVAARGYATDEEEAELGLRCVGVAIRDRRGTPSYGISVSAPVQALDHDDSAEIGEALVAAARELSRRLGHRAEATPVG</sequence>
<dbReference type="SMART" id="SM00346">
    <property type="entry name" value="HTH_ICLR"/>
    <property type="match status" value="1"/>
</dbReference>
<evidence type="ECO:0000259" key="4">
    <source>
        <dbReference type="PROSITE" id="PS51077"/>
    </source>
</evidence>
<accession>A0A840IH25</accession>
<proteinExistence type="predicted"/>
<dbReference type="PROSITE" id="PS51077">
    <property type="entry name" value="HTH_ICLR"/>
    <property type="match status" value="1"/>
</dbReference>
<dbReference type="GO" id="GO:0045892">
    <property type="term" value="P:negative regulation of DNA-templated transcription"/>
    <property type="evidence" value="ECO:0007669"/>
    <property type="project" value="TreeGrafter"/>
</dbReference>
<protein>
    <submittedName>
        <fullName evidence="6">IclR family acetate operon transcriptional repressor</fullName>
    </submittedName>
</protein>
<dbReference type="InterPro" id="IPR029016">
    <property type="entry name" value="GAF-like_dom_sf"/>
</dbReference>
<dbReference type="Pfam" id="PF09339">
    <property type="entry name" value="HTH_IclR"/>
    <property type="match status" value="1"/>
</dbReference>
<reference evidence="6 7" key="1">
    <citation type="submission" date="2020-08" db="EMBL/GenBank/DDBJ databases">
        <title>Genomic Encyclopedia of Archaeal and Bacterial Type Strains, Phase II (KMG-II): from individual species to whole genera.</title>
        <authorList>
            <person name="Goeker M."/>
        </authorList>
    </citation>
    <scope>NUCLEOTIDE SEQUENCE [LARGE SCALE GENOMIC DNA]</scope>
    <source>
        <strain evidence="6 7">DSM 23288</strain>
    </source>
</reference>
<comment type="caution">
    <text evidence="6">The sequence shown here is derived from an EMBL/GenBank/DDBJ whole genome shotgun (WGS) entry which is preliminary data.</text>
</comment>
<dbReference type="PANTHER" id="PTHR30136:SF24">
    <property type="entry name" value="HTH-TYPE TRANSCRIPTIONAL REPRESSOR ALLR"/>
    <property type="match status" value="1"/>
</dbReference>
<dbReference type="SUPFAM" id="SSF46785">
    <property type="entry name" value="Winged helix' DNA-binding domain"/>
    <property type="match status" value="1"/>
</dbReference>
<dbReference type="InterPro" id="IPR014757">
    <property type="entry name" value="Tscrpt_reg_IclR_C"/>
</dbReference>
<dbReference type="Pfam" id="PF01614">
    <property type="entry name" value="IclR_C"/>
    <property type="match status" value="1"/>
</dbReference>
<dbReference type="Gene3D" id="3.30.450.40">
    <property type="match status" value="1"/>
</dbReference>
<dbReference type="InterPro" id="IPR036388">
    <property type="entry name" value="WH-like_DNA-bd_sf"/>
</dbReference>
<keyword evidence="7" id="KW-1185">Reference proteome</keyword>
<dbReference type="GO" id="GO:0003677">
    <property type="term" value="F:DNA binding"/>
    <property type="evidence" value="ECO:0007669"/>
    <property type="project" value="UniProtKB-KW"/>
</dbReference>
<feature type="domain" description="HTH iclR-type" evidence="4">
    <location>
        <begin position="15"/>
        <end position="78"/>
    </location>
</feature>
<dbReference type="EMBL" id="JACHNU010000006">
    <property type="protein sequence ID" value="MBB4664076.1"/>
    <property type="molecule type" value="Genomic_DNA"/>
</dbReference>
<dbReference type="SUPFAM" id="SSF55781">
    <property type="entry name" value="GAF domain-like"/>
    <property type="match status" value="1"/>
</dbReference>
<keyword evidence="1" id="KW-0805">Transcription regulation</keyword>
<evidence type="ECO:0000256" key="1">
    <source>
        <dbReference type="ARBA" id="ARBA00023015"/>
    </source>
</evidence>
<name>A0A840IH25_9ACTN</name>
<dbReference type="Gene3D" id="1.10.10.10">
    <property type="entry name" value="Winged helix-like DNA-binding domain superfamily/Winged helix DNA-binding domain"/>
    <property type="match status" value="1"/>
</dbReference>
<dbReference type="PROSITE" id="PS51078">
    <property type="entry name" value="ICLR_ED"/>
    <property type="match status" value="1"/>
</dbReference>
<gene>
    <name evidence="6" type="ORF">BDZ31_003679</name>
</gene>
<keyword evidence="2" id="KW-0238">DNA-binding</keyword>
<dbReference type="RefSeq" id="WP_183343799.1">
    <property type="nucleotide sequence ID" value="NZ_JACHNU010000006.1"/>
</dbReference>
<evidence type="ECO:0000313" key="7">
    <source>
        <dbReference type="Proteomes" id="UP000585272"/>
    </source>
</evidence>